<name>A0A8K0HJW1_9ROSA</name>
<evidence type="ECO:0000313" key="3">
    <source>
        <dbReference type="EMBL" id="KAF3454157.1"/>
    </source>
</evidence>
<keyword evidence="4" id="KW-1185">Reference proteome</keyword>
<dbReference type="PANTHER" id="PTHR34557:SF1">
    <property type="entry name" value="PHYTOCHROMOBILIN:FERREDOXIN OXIDOREDUCTASE, CHLOROPLASTIC"/>
    <property type="match status" value="1"/>
</dbReference>
<evidence type="ECO:0000256" key="2">
    <source>
        <dbReference type="ARBA" id="ARBA00023002"/>
    </source>
</evidence>
<keyword evidence="2" id="KW-0560">Oxidoreductase</keyword>
<dbReference type="PANTHER" id="PTHR34557">
    <property type="entry name" value="PHYTOCHROMOBILIN:FERREDOXIN OXIDOREDUCTASE, CHLOROPLASTIC"/>
    <property type="match status" value="1"/>
</dbReference>
<dbReference type="AlphaFoldDB" id="A0A8K0HJW1"/>
<accession>A0A8K0HJW1</accession>
<reference evidence="3" key="1">
    <citation type="submission" date="2020-03" db="EMBL/GenBank/DDBJ databases">
        <title>A high-quality chromosome-level genome assembly of a woody plant with both climbing and erect habits, Rhamnella rubrinervis.</title>
        <authorList>
            <person name="Lu Z."/>
            <person name="Yang Y."/>
            <person name="Zhu X."/>
            <person name="Sun Y."/>
        </authorList>
    </citation>
    <scope>NUCLEOTIDE SEQUENCE</scope>
    <source>
        <strain evidence="3">BYM</strain>
        <tissue evidence="3">Leaf</tissue>
    </source>
</reference>
<gene>
    <name evidence="3" type="ORF">FNV43_RR04604</name>
</gene>
<dbReference type="InterPro" id="IPR009249">
    <property type="entry name" value="Ferredoxin-dep_bilin_Rdtase"/>
</dbReference>
<dbReference type="GO" id="GO:0050897">
    <property type="term" value="F:cobalt ion binding"/>
    <property type="evidence" value="ECO:0007669"/>
    <property type="project" value="InterPro"/>
</dbReference>
<comment type="similarity">
    <text evidence="1">Belongs to the HY2 family.</text>
</comment>
<dbReference type="GO" id="GO:0050619">
    <property type="term" value="F:phytochromobilin:ferredoxin oxidoreductase activity"/>
    <property type="evidence" value="ECO:0007669"/>
    <property type="project" value="TreeGrafter"/>
</dbReference>
<evidence type="ECO:0000313" key="4">
    <source>
        <dbReference type="Proteomes" id="UP000796880"/>
    </source>
</evidence>
<dbReference type="EMBL" id="VOIH02000002">
    <property type="protein sequence ID" value="KAF3454157.1"/>
    <property type="molecule type" value="Genomic_DNA"/>
</dbReference>
<sequence length="219" mass="24924">MLSFEAPKIRLLRNLSIENETMQNVTLSMLVSPIRIQYQERSILGFLLKRDLNPLHDVIIMLSYEFLLALQAWLQLMKEATEEADPSGLNCNRVAEELPVFNGIDELGSKSSLDYFPEYRCEDGTTNEKRSMVGKSFESRPWDTNGEFIGLSWKAITKPPECSSQLSLLESIPAFAQRVVCWQIDSDDIYSPSKIFAFHSSFYPASSWVCVPVGLVELR</sequence>
<organism evidence="3 4">
    <name type="scientific">Rhamnella rubrinervis</name>
    <dbReference type="NCBI Taxonomy" id="2594499"/>
    <lineage>
        <taxon>Eukaryota</taxon>
        <taxon>Viridiplantae</taxon>
        <taxon>Streptophyta</taxon>
        <taxon>Embryophyta</taxon>
        <taxon>Tracheophyta</taxon>
        <taxon>Spermatophyta</taxon>
        <taxon>Magnoliopsida</taxon>
        <taxon>eudicotyledons</taxon>
        <taxon>Gunneridae</taxon>
        <taxon>Pentapetalae</taxon>
        <taxon>rosids</taxon>
        <taxon>fabids</taxon>
        <taxon>Rosales</taxon>
        <taxon>Rhamnaceae</taxon>
        <taxon>rhamnoid group</taxon>
        <taxon>Rhamneae</taxon>
        <taxon>Rhamnella</taxon>
    </lineage>
</organism>
<comment type="caution">
    <text evidence="3">The sequence shown here is derived from an EMBL/GenBank/DDBJ whole genome shotgun (WGS) entry which is preliminary data.</text>
</comment>
<evidence type="ECO:0000256" key="1">
    <source>
        <dbReference type="ARBA" id="ARBA00006908"/>
    </source>
</evidence>
<dbReference type="GO" id="GO:0010024">
    <property type="term" value="P:phytochromobilin biosynthetic process"/>
    <property type="evidence" value="ECO:0007669"/>
    <property type="project" value="InterPro"/>
</dbReference>
<dbReference type="Proteomes" id="UP000796880">
    <property type="component" value="Unassembled WGS sequence"/>
</dbReference>
<dbReference type="OrthoDB" id="496703at2759"/>
<proteinExistence type="inferred from homology"/>
<protein>
    <submittedName>
        <fullName evidence="3">Uncharacterized protein</fullName>
    </submittedName>
</protein>